<evidence type="ECO:0000259" key="6">
    <source>
        <dbReference type="PROSITE" id="PS50222"/>
    </source>
</evidence>
<dbReference type="SUPFAM" id="SSF47473">
    <property type="entry name" value="EF-hand"/>
    <property type="match status" value="1"/>
</dbReference>
<keyword evidence="3" id="KW-0677">Repeat</keyword>
<proteinExistence type="inferred from homology"/>
<dbReference type="GO" id="GO:0005815">
    <property type="term" value="C:microtubule organizing center"/>
    <property type="evidence" value="ECO:0007669"/>
    <property type="project" value="UniProtKB-ARBA"/>
</dbReference>
<dbReference type="InterPro" id="IPR018247">
    <property type="entry name" value="EF_Hand_1_Ca_BS"/>
</dbReference>
<evidence type="ECO:0000256" key="1">
    <source>
        <dbReference type="ARBA" id="ARBA00005253"/>
    </source>
</evidence>
<dbReference type="InterPro" id="IPR000629">
    <property type="entry name" value="RNA-helicase_DEAD-box_CS"/>
</dbReference>
<dbReference type="SMART" id="SM00054">
    <property type="entry name" value="EFh"/>
    <property type="match status" value="4"/>
</dbReference>
<dbReference type="PROSITE" id="PS00039">
    <property type="entry name" value="DEAD_ATP_HELICASE"/>
    <property type="match status" value="1"/>
</dbReference>
<evidence type="ECO:0000313" key="8">
    <source>
        <dbReference type="Proteomes" id="UP000027135"/>
    </source>
</evidence>
<dbReference type="PROSITE" id="PS00018">
    <property type="entry name" value="EF_HAND_1"/>
    <property type="match status" value="1"/>
</dbReference>
<evidence type="ECO:0000256" key="5">
    <source>
        <dbReference type="SAM" id="MobiDB-lite"/>
    </source>
</evidence>
<accession>A0A067QNL7</accession>
<feature type="domain" description="EF-hand" evidence="6">
    <location>
        <begin position="72"/>
        <end position="107"/>
    </location>
</feature>
<evidence type="ECO:0000313" key="7">
    <source>
        <dbReference type="EMBL" id="KDR10884.1"/>
    </source>
</evidence>
<protein>
    <submittedName>
        <fullName evidence="7">Centrin-1</fullName>
    </submittedName>
</protein>
<sequence length="180" mass="20250">MASQCRTQTAGNTMAAAAVTGARKKSSGPKFELTEEQKADIKEAFDLFDAEGTGKIETKELKVAMRALGFEPRKEEIKKIITDVDREGTGILSYDEFLGLMTVKMAEKDCKEEILKAFRLFDDDETGKISFKNLKRVAKELGETLTDEELQEMIDEADRDGDGEISQEEFLRIMKKTSLY</sequence>
<dbReference type="FunFam" id="1.10.238.10:FF:000077">
    <property type="entry name" value="Centrin 1"/>
    <property type="match status" value="1"/>
</dbReference>
<dbReference type="EMBL" id="KK853132">
    <property type="protein sequence ID" value="KDR10884.1"/>
    <property type="molecule type" value="Genomic_DNA"/>
</dbReference>
<keyword evidence="4" id="KW-0106">Calcium</keyword>
<dbReference type="PROSITE" id="PS50222">
    <property type="entry name" value="EF_HAND_2"/>
    <property type="match status" value="4"/>
</dbReference>
<dbReference type="InterPro" id="IPR011992">
    <property type="entry name" value="EF-hand-dom_pair"/>
</dbReference>
<dbReference type="OMA" id="HPGLTQQ"/>
<dbReference type="STRING" id="136037.A0A067QNL7"/>
<name>A0A067QNL7_ZOONE</name>
<evidence type="ECO:0000256" key="4">
    <source>
        <dbReference type="ARBA" id="ARBA00022837"/>
    </source>
</evidence>
<feature type="domain" description="EF-hand" evidence="6">
    <location>
        <begin position="145"/>
        <end position="180"/>
    </location>
</feature>
<organism evidence="7 8">
    <name type="scientific">Zootermopsis nevadensis</name>
    <name type="common">Dampwood termite</name>
    <dbReference type="NCBI Taxonomy" id="136037"/>
    <lineage>
        <taxon>Eukaryota</taxon>
        <taxon>Metazoa</taxon>
        <taxon>Ecdysozoa</taxon>
        <taxon>Arthropoda</taxon>
        <taxon>Hexapoda</taxon>
        <taxon>Insecta</taxon>
        <taxon>Pterygota</taxon>
        <taxon>Neoptera</taxon>
        <taxon>Polyneoptera</taxon>
        <taxon>Dictyoptera</taxon>
        <taxon>Blattodea</taxon>
        <taxon>Blattoidea</taxon>
        <taxon>Termitoidae</taxon>
        <taxon>Termopsidae</taxon>
        <taxon>Zootermopsis</taxon>
    </lineage>
</organism>
<evidence type="ECO:0000256" key="3">
    <source>
        <dbReference type="ARBA" id="ARBA00022737"/>
    </source>
</evidence>
<dbReference type="PANTHER" id="PTHR23050">
    <property type="entry name" value="CALCIUM BINDING PROTEIN"/>
    <property type="match status" value="1"/>
</dbReference>
<dbReference type="eggNOG" id="KOG0028">
    <property type="taxonomic scope" value="Eukaryota"/>
</dbReference>
<feature type="compositionally biased region" description="Polar residues" evidence="5">
    <location>
        <begin position="1"/>
        <end position="12"/>
    </location>
</feature>
<reference evidence="7 8" key="1">
    <citation type="journal article" date="2014" name="Nat. Commun.">
        <title>Molecular traces of alternative social organization in a termite genome.</title>
        <authorList>
            <person name="Terrapon N."/>
            <person name="Li C."/>
            <person name="Robertson H.M."/>
            <person name="Ji L."/>
            <person name="Meng X."/>
            <person name="Booth W."/>
            <person name="Chen Z."/>
            <person name="Childers C.P."/>
            <person name="Glastad K.M."/>
            <person name="Gokhale K."/>
            <person name="Gowin J."/>
            <person name="Gronenberg W."/>
            <person name="Hermansen R.A."/>
            <person name="Hu H."/>
            <person name="Hunt B.G."/>
            <person name="Huylmans A.K."/>
            <person name="Khalil S.M."/>
            <person name="Mitchell R.D."/>
            <person name="Munoz-Torres M.C."/>
            <person name="Mustard J.A."/>
            <person name="Pan H."/>
            <person name="Reese J.T."/>
            <person name="Scharf M.E."/>
            <person name="Sun F."/>
            <person name="Vogel H."/>
            <person name="Xiao J."/>
            <person name="Yang W."/>
            <person name="Yang Z."/>
            <person name="Yang Z."/>
            <person name="Zhou J."/>
            <person name="Zhu J."/>
            <person name="Brent C.S."/>
            <person name="Elsik C.G."/>
            <person name="Goodisman M.A."/>
            <person name="Liberles D.A."/>
            <person name="Roe R.M."/>
            <person name="Vargo E.L."/>
            <person name="Vilcinskas A."/>
            <person name="Wang J."/>
            <person name="Bornberg-Bauer E."/>
            <person name="Korb J."/>
            <person name="Zhang G."/>
            <person name="Liebig J."/>
        </authorList>
    </citation>
    <scope>NUCLEOTIDE SEQUENCE [LARGE SCALE GENOMIC DNA]</scope>
    <source>
        <tissue evidence="7">Whole organism</tissue>
    </source>
</reference>
<dbReference type="AlphaFoldDB" id="A0A067QNL7"/>
<dbReference type="FunCoup" id="A0A067QNL7">
    <property type="interactions" value="54"/>
</dbReference>
<gene>
    <name evidence="7" type="ORF">L798_15356</name>
</gene>
<keyword evidence="8" id="KW-1185">Reference proteome</keyword>
<comment type="similarity">
    <text evidence="1">Belongs to the centrin family.</text>
</comment>
<dbReference type="FunFam" id="1.10.238.10:FF:000070">
    <property type="entry name" value="Centrin-1"/>
    <property type="match status" value="1"/>
</dbReference>
<dbReference type="CDD" id="cd00051">
    <property type="entry name" value="EFh"/>
    <property type="match status" value="2"/>
</dbReference>
<dbReference type="Gene3D" id="1.10.238.10">
    <property type="entry name" value="EF-hand"/>
    <property type="match status" value="2"/>
</dbReference>
<dbReference type="InterPro" id="IPR050145">
    <property type="entry name" value="Centrin_CML-like"/>
</dbReference>
<dbReference type="Pfam" id="PF13499">
    <property type="entry name" value="EF-hand_7"/>
    <property type="match status" value="2"/>
</dbReference>
<feature type="region of interest" description="Disordered" evidence="5">
    <location>
        <begin position="1"/>
        <end position="33"/>
    </location>
</feature>
<feature type="domain" description="EF-hand" evidence="6">
    <location>
        <begin position="36"/>
        <end position="71"/>
    </location>
</feature>
<dbReference type="Proteomes" id="UP000027135">
    <property type="component" value="Unassembled WGS sequence"/>
</dbReference>
<dbReference type="OrthoDB" id="343296at2759"/>
<evidence type="ECO:0000256" key="2">
    <source>
        <dbReference type="ARBA" id="ARBA00022723"/>
    </source>
</evidence>
<keyword evidence="2" id="KW-0479">Metal-binding</keyword>
<feature type="domain" description="EF-hand" evidence="6">
    <location>
        <begin position="109"/>
        <end position="144"/>
    </location>
</feature>
<dbReference type="InParanoid" id="A0A067QNL7"/>
<dbReference type="GO" id="GO:0005509">
    <property type="term" value="F:calcium ion binding"/>
    <property type="evidence" value="ECO:0007669"/>
    <property type="project" value="InterPro"/>
</dbReference>
<dbReference type="InterPro" id="IPR002048">
    <property type="entry name" value="EF_hand_dom"/>
</dbReference>